<evidence type="ECO:0000313" key="12">
    <source>
        <dbReference type="Proteomes" id="UP001318760"/>
    </source>
</evidence>
<dbReference type="SMART" id="SM00987">
    <property type="entry name" value="UreE_C"/>
    <property type="match status" value="1"/>
</dbReference>
<dbReference type="EMBL" id="JADBHS010000001">
    <property type="protein sequence ID" value="MBE2985601.1"/>
    <property type="molecule type" value="Genomic_DNA"/>
</dbReference>
<evidence type="ECO:0000313" key="10">
    <source>
        <dbReference type="EMBL" id="MBE3607570.1"/>
    </source>
</evidence>
<dbReference type="Proteomes" id="UP001318760">
    <property type="component" value="Unassembled WGS sequence"/>
</dbReference>
<evidence type="ECO:0000313" key="11">
    <source>
        <dbReference type="Proteomes" id="UP000650616"/>
    </source>
</evidence>
<comment type="caution">
    <text evidence="10">The sequence shown here is derived from an EMBL/GenBank/DDBJ whole genome shotgun (WGS) entry which is preliminary data.</text>
</comment>
<keyword evidence="1" id="KW-0004">4Fe-4S</keyword>
<dbReference type="InterPro" id="IPR036895">
    <property type="entry name" value="Uracil-DNA_glycosylase-like_sf"/>
</dbReference>
<reference evidence="9 12" key="2">
    <citation type="submission" date="2020-10" db="EMBL/GenBank/DDBJ databases">
        <title>Campylobacter californiensis sp. nov. isolated from cattle and feral swine in California.</title>
        <authorList>
            <person name="Miller W.G."/>
        </authorList>
    </citation>
    <scope>NUCLEOTIDE SEQUENCE [LARGE SCALE GENOMIC DNA]</scope>
    <source>
        <strain evidence="9 12">RM12919</strain>
    </source>
</reference>
<dbReference type="CDD" id="cd10030">
    <property type="entry name" value="UDG-F4_TTUDGA_SPO1dp_like"/>
    <property type="match status" value="1"/>
</dbReference>
<organism evidence="10 11">
    <name type="scientific">Campylobacter californiensis</name>
    <dbReference type="NCBI Taxonomy" id="1032243"/>
    <lineage>
        <taxon>Bacteria</taxon>
        <taxon>Pseudomonadati</taxon>
        <taxon>Campylobacterota</taxon>
        <taxon>Epsilonproteobacteria</taxon>
        <taxon>Campylobacterales</taxon>
        <taxon>Campylobacteraceae</taxon>
        <taxon>Campylobacter</taxon>
    </lineage>
</organism>
<evidence type="ECO:0000256" key="7">
    <source>
        <dbReference type="ARBA" id="ARBA00023204"/>
    </source>
</evidence>
<dbReference type="GO" id="GO:0046872">
    <property type="term" value="F:metal ion binding"/>
    <property type="evidence" value="ECO:0007669"/>
    <property type="project" value="UniProtKB-KW"/>
</dbReference>
<dbReference type="RefSeq" id="WP_169971620.1">
    <property type="nucleotide sequence ID" value="NZ_CP012545.1"/>
</dbReference>
<evidence type="ECO:0000256" key="3">
    <source>
        <dbReference type="ARBA" id="ARBA00022763"/>
    </source>
</evidence>
<reference evidence="10 11" key="1">
    <citation type="submission" date="2015-08" db="EMBL/GenBank/DDBJ databases">
        <title>Comparative genomics of the Campylobacter concisus group.</title>
        <authorList>
            <person name="Yee E."/>
            <person name="Chapman M.H."/>
            <person name="Huynh S."/>
            <person name="Bono J.L."/>
            <person name="On S.L."/>
            <person name="St Leger J."/>
            <person name="Foster G."/>
            <person name="Parker C.T."/>
            <person name="Miller W.G."/>
        </authorList>
    </citation>
    <scope>NUCLEOTIDE SEQUENCE [LARGE SCALE GENOMIC DNA]</scope>
    <source>
        <strain evidence="10 11">RM9337</strain>
    </source>
</reference>
<protein>
    <submittedName>
        <fullName evidence="10">Uracil-DNA glycosylase</fullName>
    </submittedName>
</protein>
<dbReference type="InterPro" id="IPR051536">
    <property type="entry name" value="UDG_Type-4/5"/>
</dbReference>
<evidence type="ECO:0000259" key="8">
    <source>
        <dbReference type="SMART" id="SM00986"/>
    </source>
</evidence>
<dbReference type="GO" id="GO:0006281">
    <property type="term" value="P:DNA repair"/>
    <property type="evidence" value="ECO:0007669"/>
    <property type="project" value="UniProtKB-KW"/>
</dbReference>
<evidence type="ECO:0000256" key="4">
    <source>
        <dbReference type="ARBA" id="ARBA00022801"/>
    </source>
</evidence>
<dbReference type="SMART" id="SM00986">
    <property type="entry name" value="UDG"/>
    <property type="match status" value="1"/>
</dbReference>
<proteinExistence type="predicted"/>
<name>A0AAW3ZX64_9BACT</name>
<keyword evidence="4" id="KW-0378">Hydrolase</keyword>
<dbReference type="PANTHER" id="PTHR33693">
    <property type="entry name" value="TYPE-5 URACIL-DNA GLYCOSYLASE"/>
    <property type="match status" value="1"/>
</dbReference>
<sequence length="223" mass="25483">MEISQKNETLKKLYFLKAIGYKFINENFIFSQKISEFADVDELNHQISQCNLCHLRKSANTALLGYGNKQSKIMFVCLAPSPNADKNAELVSGMLGAKFSELVFNSLNLNKDEFYVSSILRCKNLNLEGKDMANDECFELCRPYLMEEIELIKPSIIITLGEEAFFKLYGQNIANTNFKSLRGSVLKFQNTLLMPTYSVMWLMKNPSFEDVFCADLKKIKGMI</sequence>
<evidence type="ECO:0000313" key="9">
    <source>
        <dbReference type="EMBL" id="MBE2985601.1"/>
    </source>
</evidence>
<dbReference type="GO" id="GO:0097506">
    <property type="term" value="F:deaminated base DNA N-glycosylase activity"/>
    <property type="evidence" value="ECO:0007669"/>
    <property type="project" value="UniProtKB-ARBA"/>
</dbReference>
<evidence type="ECO:0000256" key="1">
    <source>
        <dbReference type="ARBA" id="ARBA00022485"/>
    </source>
</evidence>
<feature type="domain" description="Uracil-DNA glycosylase-like" evidence="8">
    <location>
        <begin position="64"/>
        <end position="217"/>
    </location>
</feature>
<keyword evidence="11" id="KW-1185">Reference proteome</keyword>
<dbReference type="Proteomes" id="UP000650616">
    <property type="component" value="Unassembled WGS sequence"/>
</dbReference>
<evidence type="ECO:0000256" key="6">
    <source>
        <dbReference type="ARBA" id="ARBA00023014"/>
    </source>
</evidence>
<keyword evidence="3" id="KW-0227">DNA damage</keyword>
<accession>A0AAW3ZX64</accession>
<dbReference type="EMBL" id="LIWG01000002">
    <property type="protein sequence ID" value="MBE3607570.1"/>
    <property type="molecule type" value="Genomic_DNA"/>
</dbReference>
<evidence type="ECO:0000256" key="2">
    <source>
        <dbReference type="ARBA" id="ARBA00022723"/>
    </source>
</evidence>
<gene>
    <name evidence="9" type="ORF">CCAL12919_00430</name>
    <name evidence="10" type="ORF">CCAL9337_02345</name>
</gene>
<evidence type="ECO:0000256" key="5">
    <source>
        <dbReference type="ARBA" id="ARBA00023004"/>
    </source>
</evidence>
<dbReference type="Gene3D" id="3.40.470.10">
    <property type="entry name" value="Uracil-DNA glycosylase-like domain"/>
    <property type="match status" value="1"/>
</dbReference>
<dbReference type="InterPro" id="IPR005122">
    <property type="entry name" value="Uracil-DNA_glycosylase-like"/>
</dbReference>
<keyword evidence="5" id="KW-0408">Iron</keyword>
<dbReference type="PANTHER" id="PTHR33693:SF1">
    <property type="entry name" value="TYPE-4 URACIL-DNA GLYCOSYLASE"/>
    <property type="match status" value="1"/>
</dbReference>
<dbReference type="Pfam" id="PF03167">
    <property type="entry name" value="UDG"/>
    <property type="match status" value="1"/>
</dbReference>
<dbReference type="GO" id="GO:0051539">
    <property type="term" value="F:4 iron, 4 sulfur cluster binding"/>
    <property type="evidence" value="ECO:0007669"/>
    <property type="project" value="UniProtKB-KW"/>
</dbReference>
<keyword evidence="2" id="KW-0479">Metal-binding</keyword>
<dbReference type="SUPFAM" id="SSF52141">
    <property type="entry name" value="Uracil-DNA glycosylase-like"/>
    <property type="match status" value="1"/>
</dbReference>
<keyword evidence="6" id="KW-0411">Iron-sulfur</keyword>
<keyword evidence="7" id="KW-0234">DNA repair</keyword>
<dbReference type="AlphaFoldDB" id="A0AAW3ZX64"/>